<dbReference type="EMBL" id="CP039852">
    <property type="protein sequence ID" value="QCZ92577.1"/>
    <property type="molecule type" value="Genomic_DNA"/>
</dbReference>
<name>A0A5B7Y9X4_9ALTE</name>
<keyword evidence="2" id="KW-1185">Reference proteome</keyword>
<dbReference type="RefSeq" id="WP_139755329.1">
    <property type="nucleotide sequence ID" value="NZ_CP039852.1"/>
</dbReference>
<dbReference type="AlphaFoldDB" id="A0A5B7Y9X4"/>
<evidence type="ECO:0008006" key="3">
    <source>
        <dbReference type="Google" id="ProtNLM"/>
    </source>
</evidence>
<evidence type="ECO:0000313" key="1">
    <source>
        <dbReference type="EMBL" id="QCZ92577.1"/>
    </source>
</evidence>
<accession>A0A5B7Y9X4</accession>
<dbReference type="KEGG" id="salk:FBQ74_03430"/>
<organism evidence="1 2">
    <name type="scientific">Salinimonas iocasae</name>
    <dbReference type="NCBI Taxonomy" id="2572577"/>
    <lineage>
        <taxon>Bacteria</taxon>
        <taxon>Pseudomonadati</taxon>
        <taxon>Pseudomonadota</taxon>
        <taxon>Gammaproteobacteria</taxon>
        <taxon>Alteromonadales</taxon>
        <taxon>Alteromonadaceae</taxon>
        <taxon>Alteromonas/Salinimonas group</taxon>
        <taxon>Salinimonas</taxon>
    </lineage>
</organism>
<dbReference type="OrthoDB" id="6386662at2"/>
<evidence type="ECO:0000313" key="2">
    <source>
        <dbReference type="Proteomes" id="UP000304912"/>
    </source>
</evidence>
<protein>
    <recommendedName>
        <fullName evidence="3">Glycosyltransferase 2-like domain-containing protein</fullName>
    </recommendedName>
</protein>
<sequence>MASYKGKNIDFIVATDEDDEGALSRVSAISSSFPMARIIVVDSSGDAHKSQSRLRETISLLGKKAQYVDCNRHCRYTCYQKALDCLQGDYVAFRTDNGMIDEALTALGFGEGFEEDILITHPAIRVTAENQDTPAENIEAMLFKRAFVEQTEAFANPDSFDEKSFITKALRAANWRMEPSFRAA</sequence>
<proteinExistence type="predicted"/>
<gene>
    <name evidence="1" type="ORF">FBQ74_03430</name>
</gene>
<dbReference type="Proteomes" id="UP000304912">
    <property type="component" value="Chromosome"/>
</dbReference>
<reference evidence="1 2" key="1">
    <citation type="submission" date="2019-04" db="EMBL/GenBank/DDBJ databases">
        <title>Salinimonas iocasae sp. nov., a halophilic bacterium isolated from the outer tube casing of tubeworms in Okinawa Trough.</title>
        <authorList>
            <person name="Zhang H."/>
            <person name="Wang H."/>
            <person name="Li C."/>
        </authorList>
    </citation>
    <scope>NUCLEOTIDE SEQUENCE [LARGE SCALE GENOMIC DNA]</scope>
    <source>
        <strain evidence="1 2">KX18D6</strain>
    </source>
</reference>